<feature type="domain" description="Putative zinc-finger" evidence="3">
    <location>
        <begin position="23"/>
        <end position="57"/>
    </location>
</feature>
<feature type="transmembrane region" description="Helical" evidence="2">
    <location>
        <begin position="173"/>
        <end position="190"/>
    </location>
</feature>
<keyword evidence="5" id="KW-1185">Reference proteome</keyword>
<dbReference type="EMBL" id="BMNB01000006">
    <property type="protein sequence ID" value="GGM33864.1"/>
    <property type="molecule type" value="Genomic_DNA"/>
</dbReference>
<evidence type="ECO:0000259" key="3">
    <source>
        <dbReference type="Pfam" id="PF13490"/>
    </source>
</evidence>
<accession>A0A917TRB1</accession>
<feature type="region of interest" description="Disordered" evidence="1">
    <location>
        <begin position="224"/>
        <end position="303"/>
    </location>
</feature>
<keyword evidence="2" id="KW-0472">Membrane</keyword>
<reference evidence="4" key="1">
    <citation type="journal article" date="2014" name="Int. J. Syst. Evol. Microbiol.">
        <title>Complete genome sequence of Corynebacterium casei LMG S-19264T (=DSM 44701T), isolated from a smear-ripened cheese.</title>
        <authorList>
            <consortium name="US DOE Joint Genome Institute (JGI-PGF)"/>
            <person name="Walter F."/>
            <person name="Albersmeier A."/>
            <person name="Kalinowski J."/>
            <person name="Ruckert C."/>
        </authorList>
    </citation>
    <scope>NUCLEOTIDE SEQUENCE</scope>
    <source>
        <strain evidence="4">CGMCC 4.7312</strain>
    </source>
</reference>
<organism evidence="4 5">
    <name type="scientific">Micromonospora sonchi</name>
    <dbReference type="NCBI Taxonomy" id="1763543"/>
    <lineage>
        <taxon>Bacteria</taxon>
        <taxon>Bacillati</taxon>
        <taxon>Actinomycetota</taxon>
        <taxon>Actinomycetes</taxon>
        <taxon>Micromonosporales</taxon>
        <taxon>Micromonosporaceae</taxon>
        <taxon>Micromonospora</taxon>
    </lineage>
</organism>
<keyword evidence="2" id="KW-0812">Transmembrane</keyword>
<proteinExistence type="predicted"/>
<feature type="transmembrane region" description="Helical" evidence="2">
    <location>
        <begin position="104"/>
        <end position="129"/>
    </location>
</feature>
<dbReference type="Proteomes" id="UP000608890">
    <property type="component" value="Unassembled WGS sequence"/>
</dbReference>
<reference evidence="4" key="2">
    <citation type="submission" date="2020-09" db="EMBL/GenBank/DDBJ databases">
        <authorList>
            <person name="Sun Q."/>
            <person name="Zhou Y."/>
        </authorList>
    </citation>
    <scope>NUCLEOTIDE SEQUENCE</scope>
    <source>
        <strain evidence="4">CGMCC 4.7312</strain>
    </source>
</reference>
<dbReference type="AlphaFoldDB" id="A0A917TRB1"/>
<dbReference type="Pfam" id="PF13490">
    <property type="entry name" value="zf-HC2"/>
    <property type="match status" value="1"/>
</dbReference>
<evidence type="ECO:0000313" key="4">
    <source>
        <dbReference type="EMBL" id="GGM33864.1"/>
    </source>
</evidence>
<keyword evidence="2" id="KW-1133">Transmembrane helix</keyword>
<protein>
    <recommendedName>
        <fullName evidence="3">Putative zinc-finger domain-containing protein</fullName>
    </recommendedName>
</protein>
<feature type="compositionally biased region" description="Basic and acidic residues" evidence="1">
    <location>
        <begin position="294"/>
        <end position="303"/>
    </location>
</feature>
<comment type="caution">
    <text evidence="4">The sequence shown here is derived from an EMBL/GenBank/DDBJ whole genome shotgun (WGS) entry which is preliminary data.</text>
</comment>
<gene>
    <name evidence="4" type="ORF">GCM10011608_17920</name>
</gene>
<evidence type="ECO:0000256" key="1">
    <source>
        <dbReference type="SAM" id="MobiDB-lite"/>
    </source>
</evidence>
<feature type="compositionally biased region" description="Basic and acidic residues" evidence="1">
    <location>
        <begin position="224"/>
        <end position="243"/>
    </location>
</feature>
<name>A0A917TRB1_9ACTN</name>
<sequence length="303" mass="33517">MPPGRTSGGNHSGPGSDYRYMGCEQWREILSAQLDGEATPDEQHTVAGHLETCAGCRIWLDAAATVNRRVRTQVVTDLPDLSERILAAAPRRRRWWRMPLAQRLTTFTGLRAALGLLGAVQLVLGLAQIGRVDVAGHLHVSGQHLWHESAAWNVAVGAGFLFVALRRTSPSELLPMLSAFVVTLVLLSVNDFVASQVAVERLVSHGFLVVGFLIIVLLARNSRRPGEPSDRQQPEESRWRLQPDELDEPAPLRLVPPYSTRNAQTRHGNAQTRHGNVQTRHGNAQTRHGNTQTRHGDQRRRAA</sequence>
<feature type="compositionally biased region" description="Polar residues" evidence="1">
    <location>
        <begin position="259"/>
        <end position="293"/>
    </location>
</feature>
<evidence type="ECO:0000256" key="2">
    <source>
        <dbReference type="SAM" id="Phobius"/>
    </source>
</evidence>
<evidence type="ECO:0000313" key="5">
    <source>
        <dbReference type="Proteomes" id="UP000608890"/>
    </source>
</evidence>
<dbReference type="InterPro" id="IPR027383">
    <property type="entry name" value="Znf_put"/>
</dbReference>
<feature type="transmembrane region" description="Helical" evidence="2">
    <location>
        <begin position="149"/>
        <end position="166"/>
    </location>
</feature>
<feature type="transmembrane region" description="Helical" evidence="2">
    <location>
        <begin position="202"/>
        <end position="219"/>
    </location>
</feature>